<proteinExistence type="inferred from homology"/>
<dbReference type="AlphaFoldDB" id="A0A1X1ZR14"/>
<gene>
    <name evidence="3" type="ORF">AWC19_06325</name>
</gene>
<dbReference type="InterPro" id="IPR006015">
    <property type="entry name" value="Universal_stress_UspA"/>
</dbReference>
<name>A0A1X1ZR14_9MYCO</name>
<dbReference type="SUPFAM" id="SSF52402">
    <property type="entry name" value="Adenine nucleotide alpha hydrolases-like"/>
    <property type="match status" value="2"/>
</dbReference>
<sequence length="267" mass="27509">MAPSHVPSSVVVGIDGSDAAIAAALWAADEAIARDVPLRLIHAADSTVMPSGPGQDFRRHLMDAEPMLRAAAAAVAATGKTVKVESSVVTAGPRAGLISESRAAELVCVGSLGIPRVGHVLGSTAAALGNAAFCPVAIICPDDTRSTPGGGWIVVSVDNSPDSDLIIKTGFFEAGLRNAPLMALGVGAALTSGERLDHRLKSWRHRFPEVRVHTMRAPGGVAEFIAESPEPIQLAVIGSGQLAPLTRFIPDAAISVADLCSLLVVRR</sequence>
<dbReference type="Gene3D" id="3.40.50.620">
    <property type="entry name" value="HUPs"/>
    <property type="match status" value="2"/>
</dbReference>
<protein>
    <recommendedName>
        <fullName evidence="2">UspA domain-containing protein</fullName>
    </recommendedName>
</protein>
<accession>A0A1X1ZR14</accession>
<evidence type="ECO:0000313" key="4">
    <source>
        <dbReference type="Proteomes" id="UP000193529"/>
    </source>
</evidence>
<evidence type="ECO:0000256" key="1">
    <source>
        <dbReference type="ARBA" id="ARBA00008791"/>
    </source>
</evidence>
<comment type="similarity">
    <text evidence="1">Belongs to the universal stress protein A family.</text>
</comment>
<feature type="domain" description="UspA" evidence="2">
    <location>
        <begin position="10"/>
        <end position="139"/>
    </location>
</feature>
<dbReference type="InterPro" id="IPR014729">
    <property type="entry name" value="Rossmann-like_a/b/a_fold"/>
</dbReference>
<evidence type="ECO:0000313" key="3">
    <source>
        <dbReference type="EMBL" id="ORW25819.1"/>
    </source>
</evidence>
<organism evidence="3 4">
    <name type="scientific">Mycobacterium palustre</name>
    <dbReference type="NCBI Taxonomy" id="153971"/>
    <lineage>
        <taxon>Bacteria</taxon>
        <taxon>Bacillati</taxon>
        <taxon>Actinomycetota</taxon>
        <taxon>Actinomycetes</taxon>
        <taxon>Mycobacteriales</taxon>
        <taxon>Mycobacteriaceae</taxon>
        <taxon>Mycobacterium</taxon>
        <taxon>Mycobacterium simiae complex</taxon>
    </lineage>
</organism>
<dbReference type="InterPro" id="IPR006016">
    <property type="entry name" value="UspA"/>
</dbReference>
<keyword evidence="4" id="KW-1185">Reference proteome</keyword>
<dbReference type="Pfam" id="PF00582">
    <property type="entry name" value="Usp"/>
    <property type="match status" value="1"/>
</dbReference>
<dbReference type="PRINTS" id="PR01438">
    <property type="entry name" value="UNVRSLSTRESS"/>
</dbReference>
<reference evidence="3 4" key="1">
    <citation type="submission" date="2016-01" db="EMBL/GenBank/DDBJ databases">
        <title>The new phylogeny of the genus Mycobacterium.</title>
        <authorList>
            <person name="Tarcisio F."/>
            <person name="Conor M."/>
            <person name="Antonella G."/>
            <person name="Elisabetta G."/>
            <person name="Giulia F.S."/>
            <person name="Sara T."/>
            <person name="Anna F."/>
            <person name="Clotilde B."/>
            <person name="Roberto B."/>
            <person name="Veronica D.S."/>
            <person name="Fabio R."/>
            <person name="Monica P."/>
            <person name="Olivier J."/>
            <person name="Enrico T."/>
            <person name="Nicola S."/>
        </authorList>
    </citation>
    <scope>NUCLEOTIDE SEQUENCE [LARGE SCALE GENOMIC DNA]</scope>
    <source>
        <strain evidence="3 4">DSM 44572</strain>
    </source>
</reference>
<evidence type="ECO:0000259" key="2">
    <source>
        <dbReference type="Pfam" id="PF00582"/>
    </source>
</evidence>
<dbReference type="Proteomes" id="UP000193529">
    <property type="component" value="Unassembled WGS sequence"/>
</dbReference>
<comment type="caution">
    <text evidence="3">The sequence shown here is derived from an EMBL/GenBank/DDBJ whole genome shotgun (WGS) entry which is preliminary data.</text>
</comment>
<dbReference type="EMBL" id="LQPJ01000094">
    <property type="protein sequence ID" value="ORW25819.1"/>
    <property type="molecule type" value="Genomic_DNA"/>
</dbReference>
<dbReference type="STRING" id="153971.AWC19_06325"/>